<dbReference type="AlphaFoldDB" id="W8BM42"/>
<protein>
    <recommendedName>
        <fullName evidence="6">Mitochondrial inner membrane protein Mpv17</fullName>
    </recommendedName>
</protein>
<dbReference type="OrthoDB" id="430207at2759"/>
<gene>
    <name evidence="8" type="primary">MPV17</name>
</gene>
<dbReference type="InterPro" id="IPR007248">
    <property type="entry name" value="Mpv17_PMP22"/>
</dbReference>
<evidence type="ECO:0000256" key="4">
    <source>
        <dbReference type="ARBA" id="ARBA00022989"/>
    </source>
</evidence>
<feature type="transmembrane region" description="Helical" evidence="7">
    <location>
        <begin position="145"/>
        <end position="163"/>
    </location>
</feature>
<reference evidence="8" key="2">
    <citation type="journal article" date="2014" name="BMC Genomics">
        <title>A genomic perspective to assessing quality of mass-reared SIT flies used in Mediterranean fruit fly (Ceratitis capitata) eradication in California.</title>
        <authorList>
            <person name="Calla B."/>
            <person name="Hall B."/>
            <person name="Hou S."/>
            <person name="Geib S.M."/>
        </authorList>
    </citation>
    <scope>NUCLEOTIDE SEQUENCE</scope>
</reference>
<dbReference type="KEGG" id="ccat:105664466"/>
<dbReference type="PANTHER" id="PTHR11266:SF17">
    <property type="entry name" value="PROTEIN MPV17"/>
    <property type="match status" value="1"/>
</dbReference>
<evidence type="ECO:0000256" key="2">
    <source>
        <dbReference type="ARBA" id="ARBA00006824"/>
    </source>
</evidence>
<dbReference type="CTD" id="4358"/>
<dbReference type="GO" id="GO:0016020">
    <property type="term" value="C:membrane"/>
    <property type="evidence" value="ECO:0007669"/>
    <property type="project" value="UniProtKB-SubCell"/>
</dbReference>
<keyword evidence="3 7" id="KW-0812">Transmembrane</keyword>
<evidence type="ECO:0000256" key="5">
    <source>
        <dbReference type="ARBA" id="ARBA00023136"/>
    </source>
</evidence>
<evidence type="ECO:0000313" key="8">
    <source>
        <dbReference type="EMBL" id="JAB99857.1"/>
    </source>
</evidence>
<sequence>MSTSIRALITEGIRVGAIMGAGDALCQTWVENRELRNLDVNRMLRFASVGVVYVGPALKIWYGALDKIVSKSNPPMKRALKKMAIDQTAFAPAFIASLIGIFGLINGETTTVIKERFQNDYLSILSRNYMLWPAAQVINFSLVPLNYQVLYAQFVSLIWNTYLSMKLNDEQK</sequence>
<evidence type="ECO:0000256" key="7">
    <source>
        <dbReference type="RuleBase" id="RU363053"/>
    </source>
</evidence>
<evidence type="ECO:0000256" key="3">
    <source>
        <dbReference type="ARBA" id="ARBA00022692"/>
    </source>
</evidence>
<feature type="transmembrane region" description="Helical" evidence="7">
    <location>
        <begin position="83"/>
        <end position="105"/>
    </location>
</feature>
<comment type="subcellular location">
    <subcellularLocation>
        <location evidence="1">Membrane</location>
        <topology evidence="1">Multi-pass membrane protein</topology>
    </subcellularLocation>
</comment>
<organism evidence="8">
    <name type="scientific">Ceratitis capitata</name>
    <name type="common">Mediterranean fruit fly</name>
    <name type="synonym">Tephritis capitata</name>
    <dbReference type="NCBI Taxonomy" id="7213"/>
    <lineage>
        <taxon>Eukaryota</taxon>
        <taxon>Metazoa</taxon>
        <taxon>Ecdysozoa</taxon>
        <taxon>Arthropoda</taxon>
        <taxon>Hexapoda</taxon>
        <taxon>Insecta</taxon>
        <taxon>Pterygota</taxon>
        <taxon>Neoptera</taxon>
        <taxon>Endopterygota</taxon>
        <taxon>Diptera</taxon>
        <taxon>Brachycera</taxon>
        <taxon>Muscomorpha</taxon>
        <taxon>Tephritoidea</taxon>
        <taxon>Tephritidae</taxon>
        <taxon>Ceratitis</taxon>
        <taxon>Ceratitis</taxon>
    </lineage>
</organism>
<keyword evidence="4 7" id="KW-1133">Transmembrane helix</keyword>
<dbReference type="Pfam" id="PF04117">
    <property type="entry name" value="Mpv17_PMP22"/>
    <property type="match status" value="1"/>
</dbReference>
<keyword evidence="5 7" id="KW-0472">Membrane</keyword>
<dbReference type="PANTHER" id="PTHR11266">
    <property type="entry name" value="PEROXISOMAL MEMBRANE PROTEIN 2, PXMP2 MPV17"/>
    <property type="match status" value="1"/>
</dbReference>
<comment type="similarity">
    <text evidence="2 7">Belongs to the peroxisomal membrane protein PXMP2/4 family.</text>
</comment>
<dbReference type="EMBL" id="GAMC01006698">
    <property type="protein sequence ID" value="JAB99857.1"/>
    <property type="molecule type" value="mRNA"/>
</dbReference>
<proteinExistence type="evidence at transcript level"/>
<reference evidence="8" key="1">
    <citation type="submission" date="2013-07" db="EMBL/GenBank/DDBJ databases">
        <authorList>
            <person name="Geib S."/>
        </authorList>
    </citation>
    <scope>NUCLEOTIDE SEQUENCE</scope>
</reference>
<dbReference type="GO" id="GO:0005739">
    <property type="term" value="C:mitochondrion"/>
    <property type="evidence" value="ECO:0007669"/>
    <property type="project" value="TreeGrafter"/>
</dbReference>
<dbReference type="GO" id="GO:1901858">
    <property type="term" value="P:regulation of mitochondrial DNA metabolic process"/>
    <property type="evidence" value="ECO:0007669"/>
    <property type="project" value="TreeGrafter"/>
</dbReference>
<evidence type="ECO:0000256" key="6">
    <source>
        <dbReference type="ARBA" id="ARBA00049743"/>
    </source>
</evidence>
<evidence type="ECO:0000256" key="1">
    <source>
        <dbReference type="ARBA" id="ARBA00004141"/>
    </source>
</evidence>
<name>W8BM42_CERCA</name>
<dbReference type="GO" id="GO:0015267">
    <property type="term" value="F:channel activity"/>
    <property type="evidence" value="ECO:0007669"/>
    <property type="project" value="TreeGrafter"/>
</dbReference>
<dbReference type="GeneID" id="105664466"/>
<feature type="transmembrane region" description="Helical" evidence="7">
    <location>
        <begin position="43"/>
        <end position="62"/>
    </location>
</feature>
<dbReference type="EMBL" id="GAMC01006700">
    <property type="protein sequence ID" value="JAB99855.1"/>
    <property type="molecule type" value="mRNA"/>
</dbReference>
<accession>W8BM42</accession>